<feature type="transmembrane region" description="Helical" evidence="1">
    <location>
        <begin position="671"/>
        <end position="693"/>
    </location>
</feature>
<keyword evidence="1" id="KW-0812">Transmembrane</keyword>
<evidence type="ECO:0008006" key="5">
    <source>
        <dbReference type="Google" id="ProtNLM"/>
    </source>
</evidence>
<feature type="transmembrane region" description="Helical" evidence="1">
    <location>
        <begin position="273"/>
        <end position="302"/>
    </location>
</feature>
<dbReference type="Proteomes" id="UP000266841">
    <property type="component" value="Unassembled WGS sequence"/>
</dbReference>
<keyword evidence="1" id="KW-1133">Transmembrane helix</keyword>
<keyword evidence="2" id="KW-0732">Signal</keyword>
<dbReference type="eggNOG" id="ENOG502SIFY">
    <property type="taxonomic scope" value="Eukaryota"/>
</dbReference>
<feature type="transmembrane region" description="Helical" evidence="1">
    <location>
        <begin position="228"/>
        <end position="252"/>
    </location>
</feature>
<evidence type="ECO:0000313" key="4">
    <source>
        <dbReference type="Proteomes" id="UP000266841"/>
    </source>
</evidence>
<feature type="chain" id="PRO_5003837868" description="Silicon transporter" evidence="2">
    <location>
        <begin position="20"/>
        <end position="761"/>
    </location>
</feature>
<protein>
    <recommendedName>
        <fullName evidence="5">Silicon transporter</fullName>
    </recommendedName>
</protein>
<proteinExistence type="predicted"/>
<dbReference type="OrthoDB" id="35980at2759"/>
<reference evidence="3 4" key="1">
    <citation type="journal article" date="2012" name="Genome Biol.">
        <title>Genome and low-iron response of an oceanic diatom adapted to chronic iron limitation.</title>
        <authorList>
            <person name="Lommer M."/>
            <person name="Specht M."/>
            <person name="Roy A.S."/>
            <person name="Kraemer L."/>
            <person name="Andreson R."/>
            <person name="Gutowska M.A."/>
            <person name="Wolf J."/>
            <person name="Bergner S.V."/>
            <person name="Schilhabel M.B."/>
            <person name="Klostermeier U.C."/>
            <person name="Beiko R.G."/>
            <person name="Rosenstiel P."/>
            <person name="Hippler M."/>
            <person name="Laroche J."/>
        </authorList>
    </citation>
    <scope>NUCLEOTIDE SEQUENCE [LARGE SCALE GENOMIC DNA]</scope>
    <source>
        <strain evidence="3 4">CCMP1005</strain>
    </source>
</reference>
<organism evidence="3 4">
    <name type="scientific">Thalassiosira oceanica</name>
    <name type="common">Marine diatom</name>
    <dbReference type="NCBI Taxonomy" id="159749"/>
    <lineage>
        <taxon>Eukaryota</taxon>
        <taxon>Sar</taxon>
        <taxon>Stramenopiles</taxon>
        <taxon>Ochrophyta</taxon>
        <taxon>Bacillariophyta</taxon>
        <taxon>Coscinodiscophyceae</taxon>
        <taxon>Thalassiosirophycidae</taxon>
        <taxon>Thalassiosirales</taxon>
        <taxon>Thalassiosiraceae</taxon>
        <taxon>Thalassiosira</taxon>
    </lineage>
</organism>
<keyword evidence="1" id="KW-0472">Membrane</keyword>
<feature type="transmembrane region" description="Helical" evidence="1">
    <location>
        <begin position="599"/>
        <end position="617"/>
    </location>
</feature>
<dbReference type="AlphaFoldDB" id="K0SKM0"/>
<comment type="caution">
    <text evidence="3">The sequence shown here is derived from an EMBL/GenBank/DDBJ whole genome shotgun (WGS) entry which is preliminary data.</text>
</comment>
<evidence type="ECO:0000256" key="2">
    <source>
        <dbReference type="SAM" id="SignalP"/>
    </source>
</evidence>
<name>K0SKM0_THAOC</name>
<evidence type="ECO:0000256" key="1">
    <source>
        <dbReference type="SAM" id="Phobius"/>
    </source>
</evidence>
<dbReference type="GO" id="GO:0015708">
    <property type="term" value="P:silicic acid import across plasma membrane"/>
    <property type="evidence" value="ECO:0007669"/>
    <property type="project" value="InterPro"/>
</dbReference>
<dbReference type="Pfam" id="PF03842">
    <property type="entry name" value="Silic_transp"/>
    <property type="match status" value="2"/>
</dbReference>
<keyword evidence="4" id="KW-1185">Reference proteome</keyword>
<gene>
    <name evidence="3" type="ORF">THAOC_12199</name>
</gene>
<feature type="signal peptide" evidence="2">
    <location>
        <begin position="1"/>
        <end position="19"/>
    </location>
</feature>
<sequence>MVFSMVLVGALIFTKNTRVAQEASPWVSLIVLVSFRNKLSPRPATEASPERLSRESRLFYYSTEVRSWTLDESGNKNGPAGQRMNLDFPPNESFSNSFHPRQQILAVLWLTMIEGQQASLVGLPPVDSDLYKHSHPLTYKNAAIAFKGDNLDRYLMGRQFMVLLVVFVINQCASPMDPTADVLGLPEGVKPAFLDVPGLGMIIFTCILGQLTTQVNASHCMIDTINNYFALFTLYTTMVVEFSGIMHASYLIQNILSGISGKPIMTNEEPRSGFTFAFFWGRVVMSVAILAFCLAATLVALFNGQTSISTKYPSITPGVSVFLFFFFMATSLRCAPASAPLEEELAYKRNSQETHGTQVLQRVAELVVYDAANLAKQNLVAITIVVTFGFHPAEIVAAILIATSHVVGSLLGGPPKSESRMLLVDKALREIDAGGPSFRCQPSPDSFLSVLFILNVRILSLLGLTRPVPQSFPILLLRRVSSSTNTVGTILSLFHEVSVLPPLASTEIGKQSCFGFWKILERTDSIGIHSGTKRATTYAAGKLSLYLIRLSACWRIAFFAVAKLPANERGTSFFGRKTCELLFKGNGENLPGFMIGRQLTVVASFFLVGSITSMNIVPGTGENIFGVSDSAQTFLNYGFQGAVITTILASISWQLAASAFPIAFLNNPVTYILLCVALFLEFTGLCSGAWVLARILKTTLKYQYDEVYIGTPEERASNNHADKAYADDMGHLTGAGFRGYACGSRDALDGPIEQPGADEAA</sequence>
<feature type="transmembrane region" description="Helical" evidence="1">
    <location>
        <begin position="637"/>
        <end position="665"/>
    </location>
</feature>
<evidence type="ECO:0000313" key="3">
    <source>
        <dbReference type="EMBL" id="EJK66838.1"/>
    </source>
</evidence>
<accession>K0SKM0</accession>
<dbReference type="InterPro" id="IPR004693">
    <property type="entry name" value="Silicon_transpt"/>
</dbReference>
<feature type="transmembrane region" description="Helical" evidence="1">
    <location>
        <begin position="379"/>
        <end position="402"/>
    </location>
</feature>
<dbReference type="EMBL" id="AGNL01014176">
    <property type="protein sequence ID" value="EJK66838.1"/>
    <property type="molecule type" value="Genomic_DNA"/>
</dbReference>